<feature type="region of interest" description="Disordered" evidence="1">
    <location>
        <begin position="31"/>
        <end position="76"/>
    </location>
</feature>
<organism evidence="3 4">
    <name type="scientific">Orbilia javanica</name>
    <dbReference type="NCBI Taxonomy" id="47235"/>
    <lineage>
        <taxon>Eukaryota</taxon>
        <taxon>Fungi</taxon>
        <taxon>Dikarya</taxon>
        <taxon>Ascomycota</taxon>
        <taxon>Pezizomycotina</taxon>
        <taxon>Orbiliomycetes</taxon>
        <taxon>Orbiliales</taxon>
        <taxon>Orbiliaceae</taxon>
        <taxon>Orbilia</taxon>
    </lineage>
</organism>
<dbReference type="AlphaFoldDB" id="A0AAN8MWV9"/>
<dbReference type="SUPFAM" id="SSF81383">
    <property type="entry name" value="F-box domain"/>
    <property type="match status" value="1"/>
</dbReference>
<evidence type="ECO:0000313" key="4">
    <source>
        <dbReference type="Proteomes" id="UP001313282"/>
    </source>
</evidence>
<feature type="domain" description="F-box" evidence="2">
    <location>
        <begin position="92"/>
        <end position="142"/>
    </location>
</feature>
<evidence type="ECO:0000259" key="2">
    <source>
        <dbReference type="PROSITE" id="PS50181"/>
    </source>
</evidence>
<protein>
    <recommendedName>
        <fullName evidence="2">F-box domain-containing protein</fullName>
    </recommendedName>
</protein>
<dbReference type="InterPro" id="IPR036047">
    <property type="entry name" value="F-box-like_dom_sf"/>
</dbReference>
<dbReference type="InterPro" id="IPR001810">
    <property type="entry name" value="F-box_dom"/>
</dbReference>
<dbReference type="SMART" id="SM00256">
    <property type="entry name" value="FBOX"/>
    <property type="match status" value="1"/>
</dbReference>
<evidence type="ECO:0000313" key="3">
    <source>
        <dbReference type="EMBL" id="KAK6343104.1"/>
    </source>
</evidence>
<dbReference type="EMBL" id="JAVHNR010000005">
    <property type="protein sequence ID" value="KAK6343104.1"/>
    <property type="molecule type" value="Genomic_DNA"/>
</dbReference>
<proteinExistence type="predicted"/>
<comment type="caution">
    <text evidence="3">The sequence shown here is derived from an EMBL/GenBank/DDBJ whole genome shotgun (WGS) entry which is preliminary data.</text>
</comment>
<feature type="compositionally biased region" description="Polar residues" evidence="1">
    <location>
        <begin position="46"/>
        <end position="60"/>
    </location>
</feature>
<accession>A0AAN8MWV9</accession>
<dbReference type="PROSITE" id="PS50181">
    <property type="entry name" value="FBOX"/>
    <property type="match status" value="1"/>
</dbReference>
<evidence type="ECO:0000256" key="1">
    <source>
        <dbReference type="SAM" id="MobiDB-lite"/>
    </source>
</evidence>
<dbReference type="CDD" id="cd09917">
    <property type="entry name" value="F-box_SF"/>
    <property type="match status" value="1"/>
</dbReference>
<name>A0AAN8MWV9_9PEZI</name>
<dbReference type="Proteomes" id="UP001313282">
    <property type="component" value="Unassembled WGS sequence"/>
</dbReference>
<gene>
    <name evidence="3" type="ORF">TWF718_008477</name>
</gene>
<dbReference type="Pfam" id="PF00646">
    <property type="entry name" value="F-box"/>
    <property type="match status" value="1"/>
</dbReference>
<dbReference type="Gene3D" id="1.20.1280.50">
    <property type="match status" value="1"/>
</dbReference>
<keyword evidence="4" id="KW-1185">Reference proteome</keyword>
<sequence>MFPGSYGVRTTEGDMEVSVHRIERTRYIPSTAAANLGRKKPKRSRLVQSSKATSNTSPNHQHSHLHATTEPPIDPKTDVTTIVNPNTRPEAGTNLLLLPLEIHEKILENLPYEEHFTLAQVCKIWMEVLQTDKFAVKRYRTIRVGQPVVLKTWVEPTLSERYQRATTNFLLYNEKLFLEMYRDEPNTATLIIADKANDPRIISREERVLRKRRDQAVNVCQELPLNHKYVEIHKLALFERDTMFFVGQSPNSTGNSRDAQAIYFSTICVNIHNYARIRNPPEAGYMTVPDIFCSGGTTLKGLMEGINKHVKKYVLDEYERVCGCVAFFSFYSKSGGSDLPGLLPGVVVKLLVFVVEPQDQNLYVKNGAGYYTAQLENPSAAESFNFGFSSSRVSFQAPKKTTKKAMSEISGQGIPGDSVNEEPFKAVLGDMGNLFI</sequence>
<reference evidence="3 4" key="1">
    <citation type="submission" date="2019-10" db="EMBL/GenBank/DDBJ databases">
        <authorList>
            <person name="Palmer J.M."/>
        </authorList>
    </citation>
    <scope>NUCLEOTIDE SEQUENCE [LARGE SCALE GENOMIC DNA]</scope>
    <source>
        <strain evidence="3 4">TWF718</strain>
    </source>
</reference>